<dbReference type="GO" id="GO:0006633">
    <property type="term" value="P:fatty acid biosynthetic process"/>
    <property type="evidence" value="ECO:0007669"/>
    <property type="project" value="TreeGrafter"/>
</dbReference>
<keyword evidence="8" id="KW-1185">Reference proteome</keyword>
<dbReference type="SUPFAM" id="SSF56801">
    <property type="entry name" value="Acetyl-CoA synthetase-like"/>
    <property type="match status" value="1"/>
</dbReference>
<dbReference type="Pfam" id="PF00501">
    <property type="entry name" value="AMP-binding"/>
    <property type="match status" value="1"/>
</dbReference>
<dbReference type="OrthoDB" id="3671040at2"/>
<dbReference type="PANTHER" id="PTHR22754">
    <property type="entry name" value="DISCO-INTERACTING PROTEIN 2 DIP2 -RELATED"/>
    <property type="match status" value="1"/>
</dbReference>
<protein>
    <submittedName>
        <fullName evidence="7">Putative ligase</fullName>
    </submittedName>
</protein>
<dbReference type="GO" id="GO:0070566">
    <property type="term" value="F:adenylyltransferase activity"/>
    <property type="evidence" value="ECO:0007669"/>
    <property type="project" value="TreeGrafter"/>
</dbReference>
<gene>
    <name evidence="7" type="ORF">MSEN_22980</name>
</gene>
<dbReference type="GO" id="GO:0016874">
    <property type="term" value="F:ligase activity"/>
    <property type="evidence" value="ECO:0007669"/>
    <property type="project" value="UniProtKB-KW"/>
</dbReference>
<dbReference type="Gene3D" id="3.40.50.12780">
    <property type="entry name" value="N-terminal domain of ligase-like"/>
    <property type="match status" value="1"/>
</dbReference>
<sequence length="544" mass="58669">MSRFTDNMFRSARESSKGMVTGEPHEPVRHTWAEVHERARRIAGGLAAAGVGPGDAVGVLAGAPVEIAPTAQGVWIRAASLTMLHQPTPRTDLAVWAEDTMTVVDMIDAKAVIISDPFLAAMPVLQEKGLKVLTVEDLLAADPIDPVEAGEDDLALMQLTSGSTGSPKAVQITHRNIYSNAEAMFISAEYDVDKDVMVSWLPCFHDMGMIGFLTVPMYFGAELVKITPMDFLRDTLLWAKLIDKYKGTMTAAPNFAYALFAKRLRKQATPGQFDLSTLRFALSGAEPVEPADVEDLIDAGRPFGLRPEAILPAYGMAETVLAVSFSKCGAGLVVDEIDADLLAALRRAVPATRGNTRRLASLGPLLEGIEIRIVDEHGNSLEPRGVGVIQLRGEPVTPGYLTMAGFLPAQDEHGWYDTGDLGYQMEDGHVVVCGRVKDVIIMAGRNIYPTDIERAAGRVDGVRPGCAVAVRLDAGHSRETFAVAVESNAWQDPAEVRRIEHQVAHEVVTEVDMRPRNVVVLGPGSIPKTPSGKLRRANSVALVT</sequence>
<dbReference type="PANTHER" id="PTHR22754:SF32">
    <property type="entry name" value="DISCO-INTERACTING PROTEIN 2"/>
    <property type="match status" value="1"/>
</dbReference>
<dbReference type="GO" id="GO:0005886">
    <property type="term" value="C:plasma membrane"/>
    <property type="evidence" value="ECO:0007669"/>
    <property type="project" value="TreeGrafter"/>
</dbReference>
<dbReference type="PROSITE" id="PS00455">
    <property type="entry name" value="AMP_BINDING"/>
    <property type="match status" value="1"/>
</dbReference>
<evidence type="ECO:0000256" key="1">
    <source>
        <dbReference type="ARBA" id="ARBA00006432"/>
    </source>
</evidence>
<feature type="domain" description="AMP-dependent synthetase/ligase" evidence="6">
    <location>
        <begin position="25"/>
        <end position="401"/>
    </location>
</feature>
<dbReference type="InterPro" id="IPR040097">
    <property type="entry name" value="FAAL/FAAC"/>
</dbReference>
<dbReference type="AlphaFoldDB" id="A0A7I9XLG0"/>
<feature type="region of interest" description="Disordered" evidence="5">
    <location>
        <begin position="1"/>
        <end position="25"/>
    </location>
</feature>
<name>A0A7I9XLG0_9MYCO</name>
<comment type="caution">
    <text evidence="7">The sequence shown here is derived from an EMBL/GenBank/DDBJ whole genome shotgun (WGS) entry which is preliminary data.</text>
</comment>
<proteinExistence type="inferred from homology"/>
<dbReference type="Gene3D" id="3.30.300.30">
    <property type="match status" value="1"/>
</dbReference>
<evidence type="ECO:0000313" key="8">
    <source>
        <dbReference type="Proteomes" id="UP000465263"/>
    </source>
</evidence>
<dbReference type="FunFam" id="3.30.300.30:FF:000013">
    <property type="entry name" value="Long-chain fatty acid--CoA ligase"/>
    <property type="match status" value="1"/>
</dbReference>
<dbReference type="Proteomes" id="UP000465263">
    <property type="component" value="Unassembled WGS sequence"/>
</dbReference>
<dbReference type="InterPro" id="IPR042099">
    <property type="entry name" value="ANL_N_sf"/>
</dbReference>
<organism evidence="7 8">
    <name type="scientific">Mycolicibacter senuensis</name>
    <dbReference type="NCBI Taxonomy" id="386913"/>
    <lineage>
        <taxon>Bacteria</taxon>
        <taxon>Bacillati</taxon>
        <taxon>Actinomycetota</taxon>
        <taxon>Actinomycetes</taxon>
        <taxon>Mycobacteriales</taxon>
        <taxon>Mycobacteriaceae</taxon>
        <taxon>Mycolicibacter</taxon>
    </lineage>
</organism>
<dbReference type="InterPro" id="IPR020845">
    <property type="entry name" value="AMP-binding_CS"/>
</dbReference>
<keyword evidence="2" id="KW-1017">Isopeptide bond</keyword>
<dbReference type="NCBIfam" id="NF005850">
    <property type="entry name" value="PRK07768.1"/>
    <property type="match status" value="1"/>
</dbReference>
<dbReference type="EMBL" id="BLKV01000001">
    <property type="protein sequence ID" value="GFG70578.1"/>
    <property type="molecule type" value="Genomic_DNA"/>
</dbReference>
<evidence type="ECO:0000259" key="6">
    <source>
        <dbReference type="Pfam" id="PF00501"/>
    </source>
</evidence>
<dbReference type="InterPro" id="IPR045851">
    <property type="entry name" value="AMP-bd_C_sf"/>
</dbReference>
<comment type="similarity">
    <text evidence="1">Belongs to the ATP-dependent AMP-binding enzyme family.</text>
</comment>
<evidence type="ECO:0000256" key="2">
    <source>
        <dbReference type="ARBA" id="ARBA00022499"/>
    </source>
</evidence>
<keyword evidence="4" id="KW-0832">Ubl conjugation</keyword>
<evidence type="ECO:0000256" key="4">
    <source>
        <dbReference type="ARBA" id="ARBA00022843"/>
    </source>
</evidence>
<reference evidence="7 8" key="1">
    <citation type="journal article" date="2019" name="Emerg. Microbes Infect.">
        <title>Comprehensive subspecies identification of 175 nontuberculous mycobacteria species based on 7547 genomic profiles.</title>
        <authorList>
            <person name="Matsumoto Y."/>
            <person name="Kinjo T."/>
            <person name="Motooka D."/>
            <person name="Nabeya D."/>
            <person name="Jung N."/>
            <person name="Uechi K."/>
            <person name="Horii T."/>
            <person name="Iida T."/>
            <person name="Fujita J."/>
            <person name="Nakamura S."/>
        </authorList>
    </citation>
    <scope>NUCLEOTIDE SEQUENCE [LARGE SCALE GENOMIC DNA]</scope>
    <source>
        <strain evidence="7 8">JCM 16017</strain>
    </source>
</reference>
<keyword evidence="3 7" id="KW-0436">Ligase</keyword>
<evidence type="ECO:0000256" key="3">
    <source>
        <dbReference type="ARBA" id="ARBA00022598"/>
    </source>
</evidence>
<evidence type="ECO:0000256" key="5">
    <source>
        <dbReference type="SAM" id="MobiDB-lite"/>
    </source>
</evidence>
<dbReference type="CDD" id="cd05931">
    <property type="entry name" value="FAAL"/>
    <property type="match status" value="1"/>
</dbReference>
<evidence type="ECO:0000313" key="7">
    <source>
        <dbReference type="EMBL" id="GFG70578.1"/>
    </source>
</evidence>
<dbReference type="RefSeq" id="WP_085082438.1">
    <property type="nucleotide sequence ID" value="NZ_BLKV01000001.1"/>
</dbReference>
<accession>A0A7I9XLG0</accession>
<dbReference type="InterPro" id="IPR000873">
    <property type="entry name" value="AMP-dep_synth/lig_dom"/>
</dbReference>